<evidence type="ECO:0000313" key="1">
    <source>
        <dbReference type="EMBL" id="MDU0344747.1"/>
    </source>
</evidence>
<dbReference type="EMBL" id="JAWDIT010000001">
    <property type="protein sequence ID" value="MDU0344747.1"/>
    <property type="molecule type" value="Genomic_DNA"/>
</dbReference>
<name>A0ABU3SIX9_9MICO</name>
<dbReference type="RefSeq" id="WP_316003467.1">
    <property type="nucleotide sequence ID" value="NZ_JAWDIT010000001.1"/>
</dbReference>
<reference evidence="1 2" key="1">
    <citation type="submission" date="2023-09" db="EMBL/GenBank/DDBJ databases">
        <title>Microbacterium fusihabitans sp. nov., Microbacterium phycihabitans sp. nov., and Microbacterium cervinum sp. nov., isolated from dried seaweeds of beach.</title>
        <authorList>
            <person name="Lee S.D."/>
        </authorList>
    </citation>
    <scope>NUCLEOTIDE SEQUENCE [LARGE SCALE GENOMIC DNA]</scope>
    <source>
        <strain evidence="1 2">KSW2-29</strain>
    </source>
</reference>
<comment type="caution">
    <text evidence="1">The sequence shown here is derived from an EMBL/GenBank/DDBJ whole genome shotgun (WGS) entry which is preliminary data.</text>
</comment>
<organism evidence="1 2">
    <name type="scientific">Microbacterium phycohabitans</name>
    <dbReference type="NCBI Taxonomy" id="3075993"/>
    <lineage>
        <taxon>Bacteria</taxon>
        <taxon>Bacillati</taxon>
        <taxon>Actinomycetota</taxon>
        <taxon>Actinomycetes</taxon>
        <taxon>Micrococcales</taxon>
        <taxon>Microbacteriaceae</taxon>
        <taxon>Microbacterium</taxon>
    </lineage>
</organism>
<gene>
    <name evidence="1" type="ORF">RWH44_03415</name>
</gene>
<protein>
    <recommendedName>
        <fullName evidence="3">Cell wall protein</fullName>
    </recommendedName>
</protein>
<dbReference type="InterPro" id="IPR006311">
    <property type="entry name" value="TAT_signal"/>
</dbReference>
<proteinExistence type="predicted"/>
<evidence type="ECO:0000313" key="2">
    <source>
        <dbReference type="Proteomes" id="UP001261125"/>
    </source>
</evidence>
<accession>A0ABU3SIX9</accession>
<keyword evidence="2" id="KW-1185">Reference proteome</keyword>
<dbReference type="Proteomes" id="UP001261125">
    <property type="component" value="Unassembled WGS sequence"/>
</dbReference>
<dbReference type="PROSITE" id="PS51318">
    <property type="entry name" value="TAT"/>
    <property type="match status" value="1"/>
</dbReference>
<sequence length="202" mass="20210">MSTENSETATGSVSRRAVIKTAAWAAPVIAVAVAAPLASASPASANIQALVGGNIVANYSNSTFSGQFQNAGIQLSNVIGSYSTGNLKATYRVTGTNITGQITKEDGSLFTVGETITSGGTVWTVAAVSGTNRRVDFTGQPVTVSGSSGSPAQVSIFAPRAKYAGTFDPAEISEDTPLSAAVSVSATAVNNGVSVTNVSSTP</sequence>
<evidence type="ECO:0008006" key="3">
    <source>
        <dbReference type="Google" id="ProtNLM"/>
    </source>
</evidence>